<reference evidence="2 3" key="1">
    <citation type="journal article" date="2012" name="J. Bacteriol.">
        <title>Complete Genome Sequence of Providencia stuartii Clinical Isolate MRSN 2154.</title>
        <authorList>
            <person name="Clifford R.J."/>
            <person name="Hang J."/>
            <person name="Riley M.C."/>
            <person name="Onmus-Leone F."/>
            <person name="Kuschner R.A."/>
            <person name="Lesho E.P."/>
            <person name="Waterman P.E."/>
        </authorList>
    </citation>
    <scope>NUCLEOTIDE SEQUENCE [LARGE SCALE GENOMIC DNA]</scope>
    <source>
        <strain evidence="2 3">MRSN 2154</strain>
    </source>
</reference>
<dbReference type="Proteomes" id="UP000005012">
    <property type="component" value="Chromosome"/>
</dbReference>
<dbReference type="Gene3D" id="3.30.70.60">
    <property type="match status" value="1"/>
</dbReference>
<name>A0A140NLW9_PROSM</name>
<dbReference type="HOGENOM" id="CLU_1480780_0_0_6"/>
<dbReference type="KEGG" id="psi:S70_10070"/>
<keyword evidence="1" id="KW-1133">Transmembrane helix</keyword>
<proteinExistence type="predicted"/>
<keyword evidence="1" id="KW-0812">Transmembrane</keyword>
<organism evidence="2 3">
    <name type="scientific">Providencia stuartii (strain MRSN 2154)</name>
    <dbReference type="NCBI Taxonomy" id="1157951"/>
    <lineage>
        <taxon>Bacteria</taxon>
        <taxon>Pseudomonadati</taxon>
        <taxon>Pseudomonadota</taxon>
        <taxon>Gammaproteobacteria</taxon>
        <taxon>Enterobacterales</taxon>
        <taxon>Morganellaceae</taxon>
        <taxon>Providencia</taxon>
    </lineage>
</organism>
<dbReference type="AlphaFoldDB" id="A0A140NLW9"/>
<dbReference type="OrthoDB" id="6455512at2"/>
<dbReference type="RefSeq" id="WP_014657123.1">
    <property type="nucleotide sequence ID" value="NC_017731.1"/>
</dbReference>
<evidence type="ECO:0000313" key="2">
    <source>
        <dbReference type="EMBL" id="AFH93873.1"/>
    </source>
</evidence>
<gene>
    <name evidence="2" type="ordered locus">S70_10070</name>
</gene>
<protein>
    <submittedName>
        <fullName evidence="2">Uncharacterized protein</fullName>
    </submittedName>
</protein>
<dbReference type="GeneID" id="93517333"/>
<dbReference type="InterPro" id="IPR014717">
    <property type="entry name" value="Transl_elong_EF1B/ribsomal_bS6"/>
</dbReference>
<dbReference type="EMBL" id="CP003488">
    <property type="protein sequence ID" value="AFH93873.1"/>
    <property type="molecule type" value="Genomic_DNA"/>
</dbReference>
<evidence type="ECO:0000256" key="1">
    <source>
        <dbReference type="SAM" id="Phobius"/>
    </source>
</evidence>
<accession>A0A140NLW9</accession>
<keyword evidence="1" id="KW-0472">Membrane</keyword>
<sequence length="182" mass="21066">MNDNASGFWYRPFWQQTIPLWVATIAILLAYTFFYWQEVESQLTELKNKTQHIASQSQQYTQALTQLPSLHQLEQQMVALEQELTLSKQNATQFVAHIQHMVTQTKVVLNRLQPSPAVAANEQRYQVEVQGDYPQIYRFIHAIITPASYQTGLISEVRFSPRNGELTATFTLSFIKDDINEQ</sequence>
<feature type="transmembrane region" description="Helical" evidence="1">
    <location>
        <begin position="18"/>
        <end position="36"/>
    </location>
</feature>
<reference evidence="3" key="2">
    <citation type="submission" date="2012-04" db="EMBL/GenBank/DDBJ databases">
        <title>Complete genome sequence of Providencia stuartii clinical isolate MRSN 2154.</title>
        <authorList>
            <person name="Clifford R.J."/>
            <person name="Hang J."/>
            <person name="Riley M.C."/>
            <person name="Onmus-Leone F."/>
            <person name="Kuschner R.A."/>
            <person name="Lesho E.P."/>
            <person name="Waterman P.E."/>
        </authorList>
    </citation>
    <scope>NUCLEOTIDE SEQUENCE [LARGE SCALE GENOMIC DNA]</scope>
    <source>
        <strain evidence="3">MRSN 2154</strain>
    </source>
</reference>
<evidence type="ECO:0000313" key="3">
    <source>
        <dbReference type="Proteomes" id="UP000005012"/>
    </source>
</evidence>
<dbReference type="PATRIC" id="fig|1157951.4.peg.2024"/>